<dbReference type="InterPro" id="IPR050198">
    <property type="entry name" value="Non-receptor_tyrosine_kinases"/>
</dbReference>
<dbReference type="GO" id="GO:0005524">
    <property type="term" value="F:ATP binding"/>
    <property type="evidence" value="ECO:0007669"/>
    <property type="project" value="UniProtKB-KW"/>
</dbReference>
<protein>
    <submittedName>
        <fullName evidence="6">Pkinase_Tyr domain-containing protein</fullName>
    </submittedName>
</protein>
<dbReference type="WBParaSite" id="HPBE_0002101301-mRNA-1">
    <property type="protein sequence ID" value="HPBE_0002101301-mRNA-1"/>
    <property type="gene ID" value="HPBE_0002101301"/>
</dbReference>
<feature type="domain" description="Serine-threonine/tyrosine-protein kinase catalytic" evidence="3">
    <location>
        <begin position="3"/>
        <end position="41"/>
    </location>
</feature>
<keyword evidence="5" id="KW-1185">Reference proteome</keyword>
<dbReference type="PANTHER" id="PTHR24418">
    <property type="entry name" value="TYROSINE-PROTEIN KINASE"/>
    <property type="match status" value="1"/>
</dbReference>
<accession>A0A3P8BMM8</accession>
<dbReference type="SUPFAM" id="SSF56112">
    <property type="entry name" value="Protein kinase-like (PK-like)"/>
    <property type="match status" value="1"/>
</dbReference>
<dbReference type="InterPro" id="IPR001245">
    <property type="entry name" value="Ser-Thr/Tyr_kinase_cat_dom"/>
</dbReference>
<evidence type="ECO:0000259" key="3">
    <source>
        <dbReference type="Pfam" id="PF07714"/>
    </source>
</evidence>
<dbReference type="Pfam" id="PF07714">
    <property type="entry name" value="PK_Tyr_Ser-Thr"/>
    <property type="match status" value="1"/>
</dbReference>
<proteinExistence type="predicted"/>
<sequence>MIKDMKQRLPIRWLAPEVLSTGTFTKKSDVYSFGVLLWEVLAGYRLSAPDKMPRGVRVIMTKQCFPGNPDERSRMSEVGRYCCMSYSYTGTKQCLA</sequence>
<evidence type="ECO:0000256" key="2">
    <source>
        <dbReference type="ARBA" id="ARBA00022840"/>
    </source>
</evidence>
<dbReference type="GO" id="GO:0004672">
    <property type="term" value="F:protein kinase activity"/>
    <property type="evidence" value="ECO:0007669"/>
    <property type="project" value="InterPro"/>
</dbReference>
<accession>A0A183GF58</accession>
<keyword evidence="2" id="KW-0067">ATP-binding</keyword>
<dbReference type="Gene3D" id="1.10.510.10">
    <property type="entry name" value="Transferase(Phosphotransferase) domain 1"/>
    <property type="match status" value="1"/>
</dbReference>
<dbReference type="Proteomes" id="UP000050761">
    <property type="component" value="Unassembled WGS sequence"/>
</dbReference>
<organism evidence="5 6">
    <name type="scientific">Heligmosomoides polygyrus</name>
    <name type="common">Parasitic roundworm</name>
    <dbReference type="NCBI Taxonomy" id="6339"/>
    <lineage>
        <taxon>Eukaryota</taxon>
        <taxon>Metazoa</taxon>
        <taxon>Ecdysozoa</taxon>
        <taxon>Nematoda</taxon>
        <taxon>Chromadorea</taxon>
        <taxon>Rhabditida</taxon>
        <taxon>Rhabditina</taxon>
        <taxon>Rhabditomorpha</taxon>
        <taxon>Strongyloidea</taxon>
        <taxon>Heligmosomidae</taxon>
        <taxon>Heligmosomoides</taxon>
    </lineage>
</organism>
<reference evidence="4 5" key="1">
    <citation type="submission" date="2018-11" db="EMBL/GenBank/DDBJ databases">
        <authorList>
            <consortium name="Pathogen Informatics"/>
        </authorList>
    </citation>
    <scope>NUCLEOTIDE SEQUENCE [LARGE SCALE GENOMIC DNA]</scope>
</reference>
<dbReference type="OrthoDB" id="535945at2759"/>
<name>A0A183GF58_HELPZ</name>
<reference evidence="6" key="2">
    <citation type="submission" date="2019-09" db="UniProtKB">
        <authorList>
            <consortium name="WormBaseParasite"/>
        </authorList>
    </citation>
    <scope>IDENTIFICATION</scope>
</reference>
<dbReference type="InterPro" id="IPR011009">
    <property type="entry name" value="Kinase-like_dom_sf"/>
</dbReference>
<evidence type="ECO:0000313" key="6">
    <source>
        <dbReference type="WBParaSite" id="HPBE_0002101301-mRNA-1"/>
    </source>
</evidence>
<dbReference type="EMBL" id="UZAH01032620">
    <property type="protein sequence ID" value="VDP22911.1"/>
    <property type="molecule type" value="Genomic_DNA"/>
</dbReference>
<dbReference type="AlphaFoldDB" id="A0A183GF58"/>
<gene>
    <name evidence="4" type="ORF">HPBE_LOCUS21012</name>
</gene>
<evidence type="ECO:0000256" key="1">
    <source>
        <dbReference type="ARBA" id="ARBA00022741"/>
    </source>
</evidence>
<evidence type="ECO:0000313" key="5">
    <source>
        <dbReference type="Proteomes" id="UP000050761"/>
    </source>
</evidence>
<keyword evidence="1" id="KW-0547">Nucleotide-binding</keyword>
<evidence type="ECO:0000313" key="4">
    <source>
        <dbReference type="EMBL" id="VDP22911.1"/>
    </source>
</evidence>